<reference evidence="1" key="1">
    <citation type="submission" date="2017-07" db="EMBL/GenBank/DDBJ databases">
        <title>Leptospira spp. isolated from tropical soils.</title>
        <authorList>
            <person name="Thibeaux R."/>
            <person name="Iraola G."/>
            <person name="Ferres I."/>
            <person name="Bierque E."/>
            <person name="Girault D."/>
            <person name="Soupe-Gilbert M.-E."/>
            <person name="Picardeau M."/>
            <person name="Goarant C."/>
        </authorList>
    </citation>
    <scope>NUCLEOTIDE SEQUENCE [LARGE SCALE GENOMIC DNA]</scope>
    <source>
        <strain evidence="1">ATI7-C-A5</strain>
    </source>
</reference>
<proteinExistence type="predicted"/>
<organism evidence="1">
    <name type="scientific">Leptospira ellisii</name>
    <dbReference type="NCBI Taxonomy" id="2023197"/>
    <lineage>
        <taxon>Bacteria</taxon>
        <taxon>Pseudomonadati</taxon>
        <taxon>Spirochaetota</taxon>
        <taxon>Spirochaetia</taxon>
        <taxon>Leptospirales</taxon>
        <taxon>Leptospiraceae</taxon>
        <taxon>Leptospira</taxon>
    </lineage>
</organism>
<accession>A0A2N0B3C7</accession>
<sequence>MILIFMNSTINESNSISQENHWNCIFKNIYILKNTKLIFIYKLNIIESEEGSLGYKMKRK</sequence>
<gene>
    <name evidence="1" type="ORF">CH379_20930</name>
</gene>
<name>A0A2N0B3C7_9LEPT</name>
<dbReference type="EMBL" id="NPEF01000402">
    <property type="protein sequence ID" value="PJZ91035.1"/>
    <property type="molecule type" value="Genomic_DNA"/>
</dbReference>
<comment type="caution">
    <text evidence="1">The sequence shown here is derived from an EMBL/GenBank/DDBJ whole genome shotgun (WGS) entry which is preliminary data.</text>
</comment>
<protein>
    <submittedName>
        <fullName evidence="1">Uncharacterized protein</fullName>
    </submittedName>
</protein>
<evidence type="ECO:0000313" key="1">
    <source>
        <dbReference type="EMBL" id="PJZ91035.1"/>
    </source>
</evidence>
<dbReference type="AlphaFoldDB" id="A0A2N0B3C7"/>